<feature type="transmembrane region" description="Helical" evidence="5">
    <location>
        <begin position="63"/>
        <end position="85"/>
    </location>
</feature>
<feature type="domain" description="Major facilitator superfamily (MFS) profile" evidence="6">
    <location>
        <begin position="26"/>
        <end position="393"/>
    </location>
</feature>
<accession>A0ABX1W7R3</accession>
<feature type="transmembrane region" description="Helical" evidence="5">
    <location>
        <begin position="32"/>
        <end position="51"/>
    </location>
</feature>
<keyword evidence="2 5" id="KW-0812">Transmembrane</keyword>
<feature type="transmembrane region" description="Helical" evidence="5">
    <location>
        <begin position="339"/>
        <end position="363"/>
    </location>
</feature>
<protein>
    <submittedName>
        <fullName evidence="7">MFS transporter</fullName>
    </submittedName>
</protein>
<feature type="transmembrane region" description="Helical" evidence="5">
    <location>
        <begin position="174"/>
        <end position="196"/>
    </location>
</feature>
<dbReference type="Pfam" id="PF07690">
    <property type="entry name" value="MFS_1"/>
    <property type="match status" value="1"/>
</dbReference>
<dbReference type="PANTHER" id="PTHR23514">
    <property type="entry name" value="BYPASS OF STOP CODON PROTEIN 6"/>
    <property type="match status" value="1"/>
</dbReference>
<feature type="transmembrane region" description="Helical" evidence="5">
    <location>
        <begin position="284"/>
        <end position="301"/>
    </location>
</feature>
<dbReference type="InterPro" id="IPR036259">
    <property type="entry name" value="MFS_trans_sf"/>
</dbReference>
<keyword evidence="8" id="KW-1185">Reference proteome</keyword>
<dbReference type="Gene3D" id="1.20.1250.20">
    <property type="entry name" value="MFS general substrate transporter like domains"/>
    <property type="match status" value="2"/>
</dbReference>
<name>A0ABX1W7R3_9RHOB</name>
<evidence type="ECO:0000256" key="3">
    <source>
        <dbReference type="ARBA" id="ARBA00022989"/>
    </source>
</evidence>
<gene>
    <name evidence="7" type="ORF">GS617_01450</name>
</gene>
<dbReference type="InterPro" id="IPR011701">
    <property type="entry name" value="MFS"/>
</dbReference>
<keyword evidence="4 5" id="KW-0472">Membrane</keyword>
<dbReference type="PANTHER" id="PTHR23514:SF13">
    <property type="entry name" value="INNER MEMBRANE PROTEIN YBJJ"/>
    <property type="match status" value="1"/>
</dbReference>
<feature type="transmembrane region" description="Helical" evidence="5">
    <location>
        <begin position="217"/>
        <end position="243"/>
    </location>
</feature>
<dbReference type="EMBL" id="WVQY01000001">
    <property type="protein sequence ID" value="NOD28923.1"/>
    <property type="molecule type" value="Genomic_DNA"/>
</dbReference>
<dbReference type="SUPFAM" id="SSF103473">
    <property type="entry name" value="MFS general substrate transporter"/>
    <property type="match status" value="1"/>
</dbReference>
<dbReference type="CDD" id="cd17393">
    <property type="entry name" value="MFS_MosC_like"/>
    <property type="match status" value="1"/>
</dbReference>
<feature type="transmembrane region" description="Helical" evidence="5">
    <location>
        <begin position="149"/>
        <end position="168"/>
    </location>
</feature>
<feature type="transmembrane region" description="Helical" evidence="5">
    <location>
        <begin position="307"/>
        <end position="327"/>
    </location>
</feature>
<dbReference type="RefSeq" id="WP_170715014.1">
    <property type="nucleotide sequence ID" value="NZ_WVQY01000001.1"/>
</dbReference>
<feature type="transmembrane region" description="Helical" evidence="5">
    <location>
        <begin position="114"/>
        <end position="137"/>
    </location>
</feature>
<evidence type="ECO:0000256" key="1">
    <source>
        <dbReference type="ARBA" id="ARBA00004141"/>
    </source>
</evidence>
<keyword evidence="3 5" id="KW-1133">Transmembrane helix</keyword>
<evidence type="ECO:0000313" key="7">
    <source>
        <dbReference type="EMBL" id="NOD28923.1"/>
    </source>
</evidence>
<dbReference type="Proteomes" id="UP000599383">
    <property type="component" value="Unassembled WGS sequence"/>
</dbReference>
<evidence type="ECO:0000313" key="8">
    <source>
        <dbReference type="Proteomes" id="UP000599383"/>
    </source>
</evidence>
<dbReference type="PROSITE" id="PS50850">
    <property type="entry name" value="MFS"/>
    <property type="match status" value="1"/>
</dbReference>
<evidence type="ECO:0000259" key="6">
    <source>
        <dbReference type="PROSITE" id="PS50850"/>
    </source>
</evidence>
<evidence type="ECO:0000256" key="5">
    <source>
        <dbReference type="SAM" id="Phobius"/>
    </source>
</evidence>
<feature type="transmembrane region" description="Helical" evidence="5">
    <location>
        <begin position="92"/>
        <end position="108"/>
    </location>
</feature>
<dbReference type="InterPro" id="IPR020846">
    <property type="entry name" value="MFS_dom"/>
</dbReference>
<comment type="subcellular location">
    <subcellularLocation>
        <location evidence="1">Membrane</location>
        <topology evidence="1">Multi-pass membrane protein</topology>
    </subcellularLocation>
</comment>
<organism evidence="7 8">
    <name type="scientific">Ruegeria atlantica</name>
    <dbReference type="NCBI Taxonomy" id="81569"/>
    <lineage>
        <taxon>Bacteria</taxon>
        <taxon>Pseudomonadati</taxon>
        <taxon>Pseudomonadota</taxon>
        <taxon>Alphaproteobacteria</taxon>
        <taxon>Rhodobacterales</taxon>
        <taxon>Roseobacteraceae</taxon>
        <taxon>Ruegeria</taxon>
    </lineage>
</organism>
<evidence type="ECO:0000256" key="2">
    <source>
        <dbReference type="ARBA" id="ARBA00022692"/>
    </source>
</evidence>
<feature type="transmembrane region" description="Helical" evidence="5">
    <location>
        <begin position="255"/>
        <end position="272"/>
    </location>
</feature>
<evidence type="ECO:0000256" key="4">
    <source>
        <dbReference type="ARBA" id="ARBA00023136"/>
    </source>
</evidence>
<feature type="transmembrane region" description="Helical" evidence="5">
    <location>
        <begin position="369"/>
        <end position="391"/>
    </location>
</feature>
<dbReference type="InterPro" id="IPR051788">
    <property type="entry name" value="MFS_Transporter"/>
</dbReference>
<sequence length="393" mass="40704">MSDSSRVSEPTPRIGRPTDYSATNSARLATRLAFFTAGFSLACCAPLFPFFKESVDVDKTQFGLLLLCLGFGSIIAMPVTGVLAARSGARPLILLGGYGLIAMLPLLALSQTPIALGAALFVFGASLGTIDVAMNVHGAKIEAIESRPLMSNFHAQFSIGGFLGAGLVTLLLSFSIPVLTCSILGAIVALAAMLLARSRFLEVSGKDPEPIVVPRGIVLLLAILAAITFLVEGALLDWGALLIIDLELAEPESAGVGYILFSIAMVLARLTGDRIVERCGEYRVLMVGGSLAIIGIASILLSTNSVVALLGFVLIGLGAANLVPILFSVAGRQNLMPPGIAIASVTTTGYAGILMGPALIGFISGASTLATAFWMLALLMVSVPIFARLVAKV</sequence>
<proteinExistence type="predicted"/>
<comment type="caution">
    <text evidence="7">The sequence shown here is derived from an EMBL/GenBank/DDBJ whole genome shotgun (WGS) entry which is preliminary data.</text>
</comment>
<reference evidence="7 8" key="1">
    <citation type="submission" date="2019-12" db="EMBL/GenBank/DDBJ databases">
        <title>Ruegeria JWLKs population differentiation of coral mucus and skeleton niches.</title>
        <authorList>
            <person name="Luo D."/>
        </authorList>
    </citation>
    <scope>NUCLEOTIDE SEQUENCE [LARGE SCALE GENOMIC DNA]</scope>
    <source>
        <strain evidence="7 8">HKCCD6238</strain>
    </source>
</reference>